<dbReference type="PRINTS" id="PR00080">
    <property type="entry name" value="SDRFAMILY"/>
</dbReference>
<dbReference type="PANTHER" id="PTHR43115">
    <property type="entry name" value="DEHYDROGENASE/REDUCTASE SDR FAMILY MEMBER 11"/>
    <property type="match status" value="1"/>
</dbReference>
<evidence type="ECO:0000256" key="1">
    <source>
        <dbReference type="ARBA" id="ARBA00006484"/>
    </source>
</evidence>
<gene>
    <name evidence="5" type="ORF">HF394_05905</name>
</gene>
<dbReference type="InterPro" id="IPR002347">
    <property type="entry name" value="SDR_fam"/>
</dbReference>
<dbReference type="OrthoDB" id="9775296at2"/>
<dbReference type="Gene3D" id="3.40.50.720">
    <property type="entry name" value="NAD(P)-binding Rossmann-like Domain"/>
    <property type="match status" value="1"/>
</dbReference>
<evidence type="ECO:0000256" key="2">
    <source>
        <dbReference type="ARBA" id="ARBA00023002"/>
    </source>
</evidence>
<dbReference type="AlphaFoldDB" id="A0A1G7X2I0"/>
<organism evidence="5 6">
    <name type="scientific">Planococcus glaciei</name>
    <dbReference type="NCBI Taxonomy" id="459472"/>
    <lineage>
        <taxon>Bacteria</taxon>
        <taxon>Bacillati</taxon>
        <taxon>Bacillota</taxon>
        <taxon>Bacilli</taxon>
        <taxon>Bacillales</taxon>
        <taxon>Caryophanaceae</taxon>
        <taxon>Planococcus</taxon>
    </lineage>
</organism>
<dbReference type="Proteomes" id="UP000509222">
    <property type="component" value="Chromosome"/>
</dbReference>
<dbReference type="InterPro" id="IPR057326">
    <property type="entry name" value="KR_dom"/>
</dbReference>
<evidence type="ECO:0000313" key="6">
    <source>
        <dbReference type="Proteomes" id="UP000509222"/>
    </source>
</evidence>
<accession>A0A1G7X2I0</accession>
<protein>
    <submittedName>
        <fullName evidence="5">SDR family oxidoreductase</fullName>
    </submittedName>
</protein>
<dbReference type="PROSITE" id="PS00061">
    <property type="entry name" value="ADH_SHORT"/>
    <property type="match status" value="1"/>
</dbReference>
<dbReference type="EMBL" id="CP051177">
    <property type="protein sequence ID" value="QKX50159.1"/>
    <property type="molecule type" value="Genomic_DNA"/>
</dbReference>
<proteinExistence type="inferred from homology"/>
<dbReference type="Pfam" id="PF00106">
    <property type="entry name" value="adh_short"/>
    <property type="match status" value="1"/>
</dbReference>
<dbReference type="SMART" id="SM00822">
    <property type="entry name" value="PKS_KR"/>
    <property type="match status" value="1"/>
</dbReference>
<sequence>MSTIEGKVIIITGASSGIGEATAKKFAREGGKVVLAARREDRLQTLKEAIEQEGGEAVIKVTDVTSYSEVEELAEFAIDTYGQIDVMFNNAGLMPLSFMDKLKIDEWDRMVDVNVKGVLYGIAAVLPHMQERNSGHIITTSSVAGHNVFPSGTVYSGTKFAARIFMEGLSKELAQTNIKTTSISPGVVQTELASFITDPDIKPRFEDPNIPSLTSEDVANAVYYAASQPDGVAVNEIIVRPTNQG</sequence>
<dbReference type="eggNOG" id="COG4221">
    <property type="taxonomic scope" value="Bacteria"/>
</dbReference>
<evidence type="ECO:0000259" key="4">
    <source>
        <dbReference type="SMART" id="SM00822"/>
    </source>
</evidence>
<feature type="domain" description="Ketoreductase" evidence="4">
    <location>
        <begin position="7"/>
        <end position="191"/>
    </location>
</feature>
<name>A0A1G7X2I0_9BACL</name>
<dbReference type="PRINTS" id="PR00081">
    <property type="entry name" value="GDHRDH"/>
</dbReference>
<evidence type="ECO:0000256" key="3">
    <source>
        <dbReference type="RuleBase" id="RU000363"/>
    </source>
</evidence>
<keyword evidence="2" id="KW-0560">Oxidoreductase</keyword>
<dbReference type="STRING" id="459472.SAMN04487975_101477"/>
<reference evidence="6" key="1">
    <citation type="submission" date="2020-06" db="EMBL/GenBank/DDBJ databases">
        <title>Isolation of Planomicrobium glaciei.</title>
        <authorList>
            <person name="Malisova L."/>
            <person name="Safrankova R."/>
            <person name="Jakubu V."/>
            <person name="Spanelova P."/>
        </authorList>
    </citation>
    <scope>NUCLEOTIDE SEQUENCE [LARGE SCALE GENOMIC DNA]</scope>
    <source>
        <strain evidence="6">NRL-ATB46093</strain>
    </source>
</reference>
<evidence type="ECO:0000313" key="5">
    <source>
        <dbReference type="EMBL" id="QKX50159.1"/>
    </source>
</evidence>
<comment type="similarity">
    <text evidence="1 3">Belongs to the short-chain dehydrogenases/reductases (SDR) family.</text>
</comment>
<dbReference type="RefSeq" id="WP_053166541.1">
    <property type="nucleotide sequence ID" value="NZ_CP051177.1"/>
</dbReference>
<keyword evidence="6" id="KW-1185">Reference proteome</keyword>
<dbReference type="SUPFAM" id="SSF51735">
    <property type="entry name" value="NAD(P)-binding Rossmann-fold domains"/>
    <property type="match status" value="1"/>
</dbReference>
<dbReference type="FunFam" id="3.40.50.720:FF:000047">
    <property type="entry name" value="NADP-dependent L-serine/L-allo-threonine dehydrogenase"/>
    <property type="match status" value="1"/>
</dbReference>
<dbReference type="PANTHER" id="PTHR43115:SF4">
    <property type="entry name" value="DEHYDROGENASE_REDUCTASE SDR FAMILY MEMBER 11"/>
    <property type="match status" value="1"/>
</dbReference>
<dbReference type="GO" id="GO:0016616">
    <property type="term" value="F:oxidoreductase activity, acting on the CH-OH group of donors, NAD or NADP as acceptor"/>
    <property type="evidence" value="ECO:0007669"/>
    <property type="project" value="UniProtKB-ARBA"/>
</dbReference>
<dbReference type="InterPro" id="IPR020904">
    <property type="entry name" value="Sc_DH/Rdtase_CS"/>
</dbReference>
<dbReference type="InterPro" id="IPR036291">
    <property type="entry name" value="NAD(P)-bd_dom_sf"/>
</dbReference>